<evidence type="ECO:0000313" key="3">
    <source>
        <dbReference type="Proteomes" id="UP001186944"/>
    </source>
</evidence>
<dbReference type="InterPro" id="IPR024679">
    <property type="entry name" value="Ipi1_N"/>
</dbReference>
<evidence type="ECO:0000313" key="2">
    <source>
        <dbReference type="EMBL" id="KAK3108792.1"/>
    </source>
</evidence>
<organism evidence="2 3">
    <name type="scientific">Pinctada imbricata</name>
    <name type="common">Atlantic pearl-oyster</name>
    <name type="synonym">Pinctada martensii</name>
    <dbReference type="NCBI Taxonomy" id="66713"/>
    <lineage>
        <taxon>Eukaryota</taxon>
        <taxon>Metazoa</taxon>
        <taxon>Spiralia</taxon>
        <taxon>Lophotrochozoa</taxon>
        <taxon>Mollusca</taxon>
        <taxon>Bivalvia</taxon>
        <taxon>Autobranchia</taxon>
        <taxon>Pteriomorphia</taxon>
        <taxon>Pterioida</taxon>
        <taxon>Pterioidea</taxon>
        <taxon>Pteriidae</taxon>
        <taxon>Pinctada</taxon>
    </lineage>
</organism>
<sequence length="1572" mass="175512">MGKSKKKKNLDFQKVKLKVGRKLQKADNITNASFRSRSIQIVQHIKADGGEPSTKRKLNINDLLSQCQHYNISTRHDAVIGLRELLSSNPQLLSSNLAAILERTSQLFTDKDAAVRMAIIRLLKTILPNISRIQLQPFFPVVSAYLCCAMTHIYEDVQADSLQVLDLFLDYMPVVVVQSSTQILPNFIEQISRQKNSGKADSARSLSVNPASKMASQKWRTKVLERLHKLLQCIVDCGIKEDNSSQNDDSVVHCVSGKETLHQPFSKTLHNGWQNPGYALKSANVSIIGSDDVKSSGINDEHGMRQFVKTMVPVLMECWMEATVTQTFSAADGSLLTEEAMSLRSNVTKVIQLLWRFISTQHKNQLEWLRSCHFTEFQNYLLQNFPYALHQGTKKKEKVLSEKSAVTLNLGICDIMTYFLPNSSANQTCDNMSDCLETICTYLSGILIGEETMDSHSTKICIQILTRIVDTGIHHEYTNILFDAGVKRYLVCHPLSSEKREFLKFFASVIVTSNTFISMEVQEQFFQSLPELFSLVAKDNHQMAELILCTMKKSACSNCLISLGEFVTEVLGRILTTSVHLLHYSNQQMHQIIDTIFSFSDVNLKGADTDTLVTLGVPNHRLFAELLYSLPVIEEDIIRGLSHLCRDDKLPVESCTYIIKCLNYSIDTRCLSLLIVTSHHSIDTRCLSLLIVTSHHSIDTRCLSLLIVTSHHSIDTHCLSLLIVTSHHSIDTHCLSLLIVTSHHSIDTHCLSLLIVTSHHSIDTRCLSLLIVTSHHSIDTHCLSLLIVTSHHSIDTHCLSLLIVTSHHSIDTHCLSLLIVTSHHSIDTHCLSLLIVTSHHSIDTHCLSLLIVTSHHSIDTHCLSLLIVTSHHSIDTHCLSLLIVTSHHSIDTHCLSLLIVTSHHSIDTHCLSLLIVTSHHSIDTHCLSLLIVTSHHSIDTHCLSLLIVTSHHSIDTHCLSLLIVTSHHSIDTHCLSLLIVTSHHSIDTHCLSLLIVTSHHSIDTHCLSLLIVTSHHSIDTHCLSLLIVTSHHSIDTHCLSLLIVTSHHSIDTRCLSLLIVTSHHSIDTHCLSLLIVTSHHSIDTHCLSLLIVTSHHSIDTHCLSLLIVTSHHSIDTHCLSLLIVTSHHSIDTRCLSLLIVTSHHSIDTHCLSLLIVTSHHSIDTHCLSLLIVTSHHSIDTHCLSLLIVTSHHSIDTHCLSLLIVTSHHSIDTHCLSLLIVTSHHSIDTHCLSLLIVTSHHSIDTHCLSLLIVTSHHSIDTHCLSLLIVTSHHSIDTHCLSLLIVTSHHSIDTHCLSLLIVTSHHSIDTHCLSLLIVTSHHSIDTHCLSLLIVTSHHSIDTHCLSLLIVTKYPSDQSMEEGTVAERFSPSQVDINMDADAVNRALGVCETVGSILKDLREKQCVVSIVASSLLQYIKNRKRFPVTVMTAVIYIANHLQFYNYKECKPFMPFLVDMIWGFLLAVGEFKCTNQNFCDIYIQDVRDLCSVFIASEAEMVEELCRDLTISLKGASNLDDVHVICESMNYILHGVKLRDSIKTLDRSHLQTDLDIVKPGSPVKREGFPAKMINCSYTF</sequence>
<dbReference type="Proteomes" id="UP001186944">
    <property type="component" value="Unassembled WGS sequence"/>
</dbReference>
<dbReference type="PANTHER" id="PTHR35151">
    <property type="entry name" value="ELONGATION FACTOR 1 BETA CENTRAL ACIDIC REGION EUKARYOTE DOMAIN-CONTAINING PROTEIN"/>
    <property type="match status" value="1"/>
</dbReference>
<evidence type="ECO:0000259" key="1">
    <source>
        <dbReference type="Pfam" id="PF12333"/>
    </source>
</evidence>
<gene>
    <name evidence="2" type="ORF">FSP39_015844</name>
</gene>
<feature type="domain" description="Pre-rRNA-processing protein Ipi1 N-terminal" evidence="1">
    <location>
        <begin position="134"/>
        <end position="231"/>
    </location>
</feature>
<dbReference type="SUPFAM" id="SSF48371">
    <property type="entry name" value="ARM repeat"/>
    <property type="match status" value="1"/>
</dbReference>
<reference evidence="2" key="1">
    <citation type="submission" date="2019-08" db="EMBL/GenBank/DDBJ databases">
        <title>The improved chromosome-level genome for the pearl oyster Pinctada fucata martensii using PacBio sequencing and Hi-C.</title>
        <authorList>
            <person name="Zheng Z."/>
        </authorList>
    </citation>
    <scope>NUCLEOTIDE SEQUENCE</scope>
    <source>
        <strain evidence="2">ZZ-2019</strain>
        <tissue evidence="2">Adductor muscle</tissue>
    </source>
</reference>
<accession>A0AA89CBW9</accession>
<dbReference type="InterPro" id="IPR011989">
    <property type="entry name" value="ARM-like"/>
</dbReference>
<comment type="caution">
    <text evidence="2">The sequence shown here is derived from an EMBL/GenBank/DDBJ whole genome shotgun (WGS) entry which is preliminary data.</text>
</comment>
<dbReference type="InterPro" id="IPR016024">
    <property type="entry name" value="ARM-type_fold"/>
</dbReference>
<dbReference type="Pfam" id="PF12333">
    <property type="entry name" value="Ipi1_N"/>
    <property type="match status" value="1"/>
</dbReference>
<dbReference type="Gene3D" id="1.25.10.10">
    <property type="entry name" value="Leucine-rich Repeat Variant"/>
    <property type="match status" value="1"/>
</dbReference>
<name>A0AA89CBW9_PINIB</name>
<keyword evidence="3" id="KW-1185">Reference proteome</keyword>
<dbReference type="EMBL" id="VSWD01000001">
    <property type="protein sequence ID" value="KAK3108792.1"/>
    <property type="molecule type" value="Genomic_DNA"/>
</dbReference>
<dbReference type="PANTHER" id="PTHR35151:SF2">
    <property type="entry name" value="ELONGATION FACTOR 1 BETA CENTRAL ACIDIC REGION EUKARYOTE DOMAIN-CONTAINING PROTEIN"/>
    <property type="match status" value="1"/>
</dbReference>
<proteinExistence type="predicted"/>
<protein>
    <recommendedName>
        <fullName evidence="1">Pre-rRNA-processing protein Ipi1 N-terminal domain-containing protein</fullName>
    </recommendedName>
</protein>